<dbReference type="InterPro" id="IPR036010">
    <property type="entry name" value="2Fe-2S_ferredoxin-like_sf"/>
</dbReference>
<dbReference type="CDD" id="cd00207">
    <property type="entry name" value="fer2"/>
    <property type="match status" value="1"/>
</dbReference>
<feature type="domain" description="4Fe-4S ferredoxin-type" evidence="15">
    <location>
        <begin position="181"/>
        <end position="210"/>
    </location>
</feature>
<dbReference type="InterPro" id="IPR009016">
    <property type="entry name" value="Fe_hydrogenase"/>
</dbReference>
<evidence type="ECO:0000259" key="15">
    <source>
        <dbReference type="PROSITE" id="PS51379"/>
    </source>
</evidence>
<feature type="domain" description="4Fe-4S His(Cys)3-ligated-type" evidence="16">
    <location>
        <begin position="79"/>
        <end position="118"/>
    </location>
</feature>
<dbReference type="GO" id="GO:0008901">
    <property type="term" value="F:ferredoxin hydrogenase activity"/>
    <property type="evidence" value="ECO:0007669"/>
    <property type="project" value="InterPro"/>
</dbReference>
<comment type="similarity">
    <text evidence="3">Belongs to the complex I 75 kDa subunit family.</text>
</comment>
<dbReference type="PROSITE" id="PS51085">
    <property type="entry name" value="2FE2S_FER_2"/>
    <property type="match status" value="1"/>
</dbReference>
<dbReference type="Gene3D" id="4.10.260.20">
    <property type="entry name" value="Iron hydrogenase, small subunit"/>
    <property type="match status" value="1"/>
</dbReference>
<dbReference type="InterPro" id="IPR013352">
    <property type="entry name" value="Fe_hydrogenase_subset"/>
</dbReference>
<evidence type="ECO:0000256" key="5">
    <source>
        <dbReference type="ARBA" id="ARBA00022714"/>
    </source>
</evidence>
<dbReference type="InterPro" id="IPR017900">
    <property type="entry name" value="4Fe4S_Fe_S_CS"/>
</dbReference>
<evidence type="ECO:0000256" key="3">
    <source>
        <dbReference type="ARBA" id="ARBA00005404"/>
    </source>
</evidence>
<sequence>MLDTVKLWIDEMETEVPKGTTVLQAARGLGIHIPTLCHLQGMNHPSSCRVCLVESGPRLIASCTLVAEDGMRIRTNSSRVRKARKTTVELILSDHNRECTSCLRSGTCELQEVANQIGVRDVRYAGSKARSTVDLSSPSIVRDTSKCLLCGRCVAVCSEVQTVGAIGFMNRGFDTVIGPALGRPIGESVCVNCGQCIMACPVGALQERENINDVWQAIADPHKFVVVQTAPAVRVALGEEFGMPIGTRVTGKMVAALRRLGFNKVFDTDFAADLTIMEEGTELIHRLTTGKNLPLMTSCCPGWVKFVEHNFPDMLENLSSCKSPHEMEGAMIKSYFAQTMGIDPGNIVVVSIMPCTAKKFEGQREELASESLQDVDYVLTTREIARMIKEAGIDFTGLRGETFDNPFGEASGAGVIFGATGGVAEAALRTVFELVAGEELETVEYTSVRGMDGIKETTVELPDGRMIRTAVVHGLGNARKLMSMIQSGQRQYEFIEVMACPGGCICGGGQPIVSASLRDTLDVKAERAKAIYDEDEASAIRKSHKNPYIQQIYREFLEEPNSHKSHQYLHTHYLVRSRY</sequence>
<dbReference type="SMART" id="SM00902">
    <property type="entry name" value="Fe_hyd_SSU"/>
    <property type="match status" value="1"/>
</dbReference>
<dbReference type="NCBIfam" id="NF040763">
    <property type="entry name" value="FeFe_hydrog_A6"/>
    <property type="match status" value="1"/>
</dbReference>
<dbReference type="Gene3D" id="3.40.50.1780">
    <property type="match status" value="1"/>
</dbReference>
<dbReference type="Pfam" id="PF02256">
    <property type="entry name" value="Fe_hyd_SSU"/>
    <property type="match status" value="1"/>
</dbReference>
<dbReference type="PROSITE" id="PS00198">
    <property type="entry name" value="4FE4S_FER_1"/>
    <property type="match status" value="1"/>
</dbReference>
<dbReference type="InterPro" id="IPR017896">
    <property type="entry name" value="4Fe4S_Fe-S-bd"/>
</dbReference>
<evidence type="ECO:0000313" key="17">
    <source>
        <dbReference type="EMBL" id="MCK8489459.1"/>
    </source>
</evidence>
<name>A0A9X1Y1Y4_9BACL</name>
<evidence type="ECO:0000259" key="16">
    <source>
        <dbReference type="PROSITE" id="PS51839"/>
    </source>
</evidence>
<protein>
    <submittedName>
        <fullName evidence="17">NADH-dependent [FeFe] hydrogenase, group A6</fullName>
    </submittedName>
</protein>
<dbReference type="AlphaFoldDB" id="A0A9X1Y1Y4"/>
<feature type="domain" description="4Fe-4S ferredoxin-type" evidence="15">
    <location>
        <begin position="138"/>
        <end position="168"/>
    </location>
</feature>
<dbReference type="GO" id="GO:0051539">
    <property type="term" value="F:4 iron, 4 sulfur cluster binding"/>
    <property type="evidence" value="ECO:0007669"/>
    <property type="project" value="UniProtKB-KW"/>
</dbReference>
<dbReference type="GO" id="GO:0016020">
    <property type="term" value="C:membrane"/>
    <property type="evidence" value="ECO:0007669"/>
    <property type="project" value="UniProtKB-SubCell"/>
</dbReference>
<dbReference type="InterPro" id="IPR004108">
    <property type="entry name" value="Fe_hydrogenase_lsu_C"/>
</dbReference>
<dbReference type="SUPFAM" id="SSF53920">
    <property type="entry name" value="Fe-only hydrogenase"/>
    <property type="match status" value="1"/>
</dbReference>
<dbReference type="NCBIfam" id="TIGR02512">
    <property type="entry name" value="FeFe_hydrog_A"/>
    <property type="match status" value="1"/>
</dbReference>
<accession>A0A9X1Y1Y4</accession>
<evidence type="ECO:0000256" key="1">
    <source>
        <dbReference type="ARBA" id="ARBA00001966"/>
    </source>
</evidence>
<dbReference type="PANTHER" id="PTHR11615">
    <property type="entry name" value="NITRATE, FORMATE, IRON DEHYDROGENASE"/>
    <property type="match status" value="1"/>
</dbReference>
<evidence type="ECO:0000256" key="13">
    <source>
        <dbReference type="ARBA" id="ARBA00034078"/>
    </source>
</evidence>
<dbReference type="InterPro" id="IPR001041">
    <property type="entry name" value="2Fe-2S_ferredoxin-type"/>
</dbReference>
<dbReference type="Proteomes" id="UP001139534">
    <property type="component" value="Unassembled WGS sequence"/>
</dbReference>
<dbReference type="SUPFAM" id="SSF54862">
    <property type="entry name" value="4Fe-4S ferredoxins"/>
    <property type="match status" value="1"/>
</dbReference>
<dbReference type="RefSeq" id="WP_248553490.1">
    <property type="nucleotide sequence ID" value="NZ_JALPRK010000024.1"/>
</dbReference>
<feature type="domain" description="2Fe-2S ferredoxin-type" evidence="14">
    <location>
        <begin position="3"/>
        <end position="79"/>
    </location>
</feature>
<gene>
    <name evidence="17" type="ORF">M0651_19980</name>
</gene>
<dbReference type="Pfam" id="PF12838">
    <property type="entry name" value="Fer4_7"/>
    <property type="match status" value="1"/>
</dbReference>
<evidence type="ECO:0000256" key="9">
    <source>
        <dbReference type="ARBA" id="ARBA00023004"/>
    </source>
</evidence>
<dbReference type="EMBL" id="JALPRK010000024">
    <property type="protein sequence ID" value="MCK8489459.1"/>
    <property type="molecule type" value="Genomic_DNA"/>
</dbReference>
<keyword evidence="12" id="KW-0472">Membrane</keyword>
<evidence type="ECO:0000256" key="7">
    <source>
        <dbReference type="ARBA" id="ARBA00022737"/>
    </source>
</evidence>
<evidence type="ECO:0000313" key="18">
    <source>
        <dbReference type="Proteomes" id="UP001139534"/>
    </source>
</evidence>
<keyword evidence="9" id="KW-0408">Iron</keyword>
<comment type="cofactor">
    <cofactor evidence="1">
        <name>[4Fe-4S] cluster</name>
        <dbReference type="ChEBI" id="CHEBI:49883"/>
    </cofactor>
</comment>
<evidence type="ECO:0000256" key="11">
    <source>
        <dbReference type="ARBA" id="ARBA00023027"/>
    </source>
</evidence>
<evidence type="ECO:0000256" key="2">
    <source>
        <dbReference type="ARBA" id="ARBA00004370"/>
    </source>
</evidence>
<evidence type="ECO:0000256" key="8">
    <source>
        <dbReference type="ARBA" id="ARBA00022967"/>
    </source>
</evidence>
<dbReference type="InterPro" id="IPR050340">
    <property type="entry name" value="Cytosolic_Fe-S_CAF"/>
</dbReference>
<dbReference type="InterPro" id="IPR003149">
    <property type="entry name" value="Fe_hydrogenase_ssu"/>
</dbReference>
<comment type="subcellular location">
    <subcellularLocation>
        <location evidence="2">Membrane</location>
    </subcellularLocation>
</comment>
<dbReference type="InterPro" id="IPR049830">
    <property type="entry name" value="HndD"/>
</dbReference>
<evidence type="ECO:0000256" key="10">
    <source>
        <dbReference type="ARBA" id="ARBA00023014"/>
    </source>
</evidence>
<dbReference type="Pfam" id="PF02906">
    <property type="entry name" value="Fe_hyd_lg_C"/>
    <property type="match status" value="1"/>
</dbReference>
<dbReference type="InterPro" id="IPR019574">
    <property type="entry name" value="NADH_UbQ_OxRdtase_Gsu_4Fe4S-bd"/>
</dbReference>
<dbReference type="Gene3D" id="3.30.70.20">
    <property type="match status" value="1"/>
</dbReference>
<keyword evidence="7" id="KW-0677">Repeat</keyword>
<keyword evidence="18" id="KW-1185">Reference proteome</keyword>
<dbReference type="GO" id="GO:0005506">
    <property type="term" value="F:iron ion binding"/>
    <property type="evidence" value="ECO:0007669"/>
    <property type="project" value="InterPro"/>
</dbReference>
<keyword evidence="11" id="KW-0520">NAD</keyword>
<dbReference type="FunFam" id="3.10.20.740:FF:000004">
    <property type="entry name" value="NADH-quinone oxidoreductase"/>
    <property type="match status" value="1"/>
</dbReference>
<dbReference type="Pfam" id="PF10588">
    <property type="entry name" value="NADH-G_4Fe-4S_3"/>
    <property type="match status" value="1"/>
</dbReference>
<reference evidence="17" key="1">
    <citation type="submission" date="2022-04" db="EMBL/GenBank/DDBJ databases">
        <authorList>
            <person name="Seo M.-J."/>
        </authorList>
    </citation>
    <scope>NUCLEOTIDE SEQUENCE</scope>
    <source>
        <strain evidence="17">MBLB2552</strain>
    </source>
</reference>
<dbReference type="Pfam" id="PF13510">
    <property type="entry name" value="Fer2_4"/>
    <property type="match status" value="1"/>
</dbReference>
<dbReference type="Gene3D" id="3.10.20.740">
    <property type="match status" value="1"/>
</dbReference>
<evidence type="ECO:0000259" key="14">
    <source>
        <dbReference type="PROSITE" id="PS51085"/>
    </source>
</evidence>
<dbReference type="PROSITE" id="PS51839">
    <property type="entry name" value="4FE4S_HC3"/>
    <property type="match status" value="1"/>
</dbReference>
<comment type="cofactor">
    <cofactor evidence="13">
        <name>[2Fe-2S] cluster</name>
        <dbReference type="ChEBI" id="CHEBI:190135"/>
    </cofactor>
</comment>
<keyword evidence="6" id="KW-0479">Metal-binding</keyword>
<comment type="caution">
    <text evidence="17">The sequence shown here is derived from an EMBL/GenBank/DDBJ whole genome shotgun (WGS) entry which is preliminary data.</text>
</comment>
<dbReference type="FunFam" id="3.30.70.20:FF:000035">
    <property type="entry name" value="Iron hydrogenase 1"/>
    <property type="match status" value="1"/>
</dbReference>
<keyword evidence="4" id="KW-0004">4Fe-4S</keyword>
<dbReference type="PROSITE" id="PS51379">
    <property type="entry name" value="4FE4S_FER_2"/>
    <property type="match status" value="2"/>
</dbReference>
<keyword evidence="5" id="KW-0001">2Fe-2S</keyword>
<dbReference type="SMART" id="SM00929">
    <property type="entry name" value="NADH-G_4Fe-4S_3"/>
    <property type="match status" value="1"/>
</dbReference>
<keyword evidence="10" id="KW-0411">Iron-sulfur</keyword>
<keyword evidence="8" id="KW-1278">Translocase</keyword>
<dbReference type="GO" id="GO:0051537">
    <property type="term" value="F:2 iron, 2 sulfur cluster binding"/>
    <property type="evidence" value="ECO:0007669"/>
    <property type="project" value="UniProtKB-KW"/>
</dbReference>
<organism evidence="17 18">
    <name type="scientific">Paenibacillus mellifer</name>
    <dbReference type="NCBI Taxonomy" id="2937794"/>
    <lineage>
        <taxon>Bacteria</taxon>
        <taxon>Bacillati</taxon>
        <taxon>Bacillota</taxon>
        <taxon>Bacilli</taxon>
        <taxon>Bacillales</taxon>
        <taxon>Paenibacillaceae</taxon>
        <taxon>Paenibacillus</taxon>
    </lineage>
</organism>
<dbReference type="InterPro" id="IPR036991">
    <property type="entry name" value="Fe_hydrogenase_ssu_sf"/>
</dbReference>
<evidence type="ECO:0000256" key="6">
    <source>
        <dbReference type="ARBA" id="ARBA00022723"/>
    </source>
</evidence>
<dbReference type="SUPFAM" id="SSF54292">
    <property type="entry name" value="2Fe-2S ferredoxin-like"/>
    <property type="match status" value="1"/>
</dbReference>
<evidence type="ECO:0000256" key="4">
    <source>
        <dbReference type="ARBA" id="ARBA00022485"/>
    </source>
</evidence>
<evidence type="ECO:0000256" key="12">
    <source>
        <dbReference type="ARBA" id="ARBA00023136"/>
    </source>
</evidence>
<proteinExistence type="inferred from homology"/>
<dbReference type="Gene3D" id="3.40.950.10">
    <property type="entry name" value="Fe-only Hydrogenase (Larger Subunit), Chain L, domain 3"/>
    <property type="match status" value="1"/>
</dbReference>